<dbReference type="EMBL" id="AACS02000005">
    <property type="protein sequence ID" value="EAU82440.1"/>
    <property type="molecule type" value="Genomic_DNA"/>
</dbReference>
<sequence>MDQNPSSHLLALPVELVALIVSDAGQLDPLKLLRITHISRRFRDMMGSTPTFWNRIDATIDYDARLSFDKVLNSISHAIQYSGTLPLNLTLTLKNDIDVSNDELPRLARLLFANGHRWTKIHIVFAYEVPNSIIPHALIQHLDRLRSRGGGTTPFTSLTAVEVTALGSHYGVGFPRARALSRLFPNLRELSWVNRGSYASAYSFPSELSSPKLEKLTLEGHFLSAMRFLDSDVLARLPVLKDLTIVSSGFYFDCAPRSPTLIEVHASLESVVVCAPDVGLSLVQSRVDALSEFCPSLRAVEIVLIAQN</sequence>
<dbReference type="SUPFAM" id="SSF81383">
    <property type="entry name" value="F-box domain"/>
    <property type="match status" value="1"/>
</dbReference>
<dbReference type="VEuPathDB" id="FungiDB:CC1G_08191"/>
<dbReference type="InterPro" id="IPR036047">
    <property type="entry name" value="F-box-like_dom_sf"/>
</dbReference>
<dbReference type="AlphaFoldDB" id="A8P7B4"/>
<keyword evidence="3" id="KW-1185">Reference proteome</keyword>
<evidence type="ECO:0000259" key="1">
    <source>
        <dbReference type="PROSITE" id="PS50181"/>
    </source>
</evidence>
<accession>A8P7B4</accession>
<dbReference type="GeneID" id="6015934"/>
<reference evidence="2 3" key="1">
    <citation type="journal article" date="2010" name="Proc. Natl. Acad. Sci. U.S.A.">
        <title>Insights into evolution of multicellular fungi from the assembled chromosomes of the mushroom Coprinopsis cinerea (Coprinus cinereus).</title>
        <authorList>
            <person name="Stajich J.E."/>
            <person name="Wilke S.K."/>
            <person name="Ahren D."/>
            <person name="Au C.H."/>
            <person name="Birren B.W."/>
            <person name="Borodovsky M."/>
            <person name="Burns C."/>
            <person name="Canback B."/>
            <person name="Casselton L.A."/>
            <person name="Cheng C.K."/>
            <person name="Deng J."/>
            <person name="Dietrich F.S."/>
            <person name="Fargo D.C."/>
            <person name="Farman M.L."/>
            <person name="Gathman A.C."/>
            <person name="Goldberg J."/>
            <person name="Guigo R."/>
            <person name="Hoegger P.J."/>
            <person name="Hooker J.B."/>
            <person name="Huggins A."/>
            <person name="James T.Y."/>
            <person name="Kamada T."/>
            <person name="Kilaru S."/>
            <person name="Kodira C."/>
            <person name="Kues U."/>
            <person name="Kupfer D."/>
            <person name="Kwan H.S."/>
            <person name="Lomsadze A."/>
            <person name="Li W."/>
            <person name="Lilly W.W."/>
            <person name="Ma L.J."/>
            <person name="Mackey A.J."/>
            <person name="Manning G."/>
            <person name="Martin F."/>
            <person name="Muraguchi H."/>
            <person name="Natvig D.O."/>
            <person name="Palmerini H."/>
            <person name="Ramesh M.A."/>
            <person name="Rehmeyer C.J."/>
            <person name="Roe B.A."/>
            <person name="Shenoy N."/>
            <person name="Stanke M."/>
            <person name="Ter-Hovhannisyan V."/>
            <person name="Tunlid A."/>
            <person name="Velagapudi R."/>
            <person name="Vision T.J."/>
            <person name="Zeng Q."/>
            <person name="Zolan M.E."/>
            <person name="Pukkila P.J."/>
        </authorList>
    </citation>
    <scope>NUCLEOTIDE SEQUENCE [LARGE SCALE GENOMIC DNA]</scope>
    <source>
        <strain evidence="3">Okayama-7 / 130 / ATCC MYA-4618 / FGSC 9003</strain>
    </source>
</reference>
<protein>
    <recommendedName>
        <fullName evidence="1">F-box domain-containing protein</fullName>
    </recommendedName>
</protein>
<dbReference type="Proteomes" id="UP000001861">
    <property type="component" value="Unassembled WGS sequence"/>
</dbReference>
<comment type="caution">
    <text evidence="2">The sequence shown here is derived from an EMBL/GenBank/DDBJ whole genome shotgun (WGS) entry which is preliminary data.</text>
</comment>
<dbReference type="PROSITE" id="PS50181">
    <property type="entry name" value="FBOX"/>
    <property type="match status" value="1"/>
</dbReference>
<dbReference type="InterPro" id="IPR001810">
    <property type="entry name" value="F-box_dom"/>
</dbReference>
<gene>
    <name evidence="2" type="ORF">CC1G_08191</name>
</gene>
<organism evidence="2 3">
    <name type="scientific">Coprinopsis cinerea (strain Okayama-7 / 130 / ATCC MYA-4618 / FGSC 9003)</name>
    <name type="common">Inky cap fungus</name>
    <name type="synonym">Hormographiella aspergillata</name>
    <dbReference type="NCBI Taxonomy" id="240176"/>
    <lineage>
        <taxon>Eukaryota</taxon>
        <taxon>Fungi</taxon>
        <taxon>Dikarya</taxon>
        <taxon>Basidiomycota</taxon>
        <taxon>Agaricomycotina</taxon>
        <taxon>Agaricomycetes</taxon>
        <taxon>Agaricomycetidae</taxon>
        <taxon>Agaricales</taxon>
        <taxon>Agaricineae</taxon>
        <taxon>Psathyrellaceae</taxon>
        <taxon>Coprinopsis</taxon>
    </lineage>
</organism>
<dbReference type="RefSeq" id="XP_001839324.1">
    <property type="nucleotide sequence ID" value="XM_001839272.1"/>
</dbReference>
<name>A8P7B4_COPC7</name>
<proteinExistence type="predicted"/>
<dbReference type="KEGG" id="cci:CC1G_08191"/>
<evidence type="ECO:0000313" key="3">
    <source>
        <dbReference type="Proteomes" id="UP000001861"/>
    </source>
</evidence>
<feature type="domain" description="F-box" evidence="1">
    <location>
        <begin position="6"/>
        <end position="56"/>
    </location>
</feature>
<dbReference type="InParanoid" id="A8P7B4"/>
<evidence type="ECO:0000313" key="2">
    <source>
        <dbReference type="EMBL" id="EAU82440.1"/>
    </source>
</evidence>